<dbReference type="CDD" id="cd07067">
    <property type="entry name" value="HP_PGM_like"/>
    <property type="match status" value="1"/>
</dbReference>
<organism evidence="1 2">
    <name type="scientific">Paractinoplanes rishiriensis</name>
    <dbReference type="NCBI Taxonomy" id="1050105"/>
    <lineage>
        <taxon>Bacteria</taxon>
        <taxon>Bacillati</taxon>
        <taxon>Actinomycetota</taxon>
        <taxon>Actinomycetes</taxon>
        <taxon>Micromonosporales</taxon>
        <taxon>Micromonosporaceae</taxon>
        <taxon>Paractinoplanes</taxon>
    </lineage>
</organism>
<comment type="caution">
    <text evidence="1">The sequence shown here is derived from an EMBL/GenBank/DDBJ whole genome shotgun (WGS) entry which is preliminary data.</text>
</comment>
<protein>
    <recommendedName>
        <fullName evidence="3">Phosphoglycerate mutase</fullName>
    </recommendedName>
</protein>
<keyword evidence="2" id="KW-1185">Reference proteome</keyword>
<reference evidence="1" key="1">
    <citation type="submission" date="2021-01" db="EMBL/GenBank/DDBJ databases">
        <title>Whole genome shotgun sequence of Actinoplanes rishiriensis NBRC 108556.</title>
        <authorList>
            <person name="Komaki H."/>
            <person name="Tamura T."/>
        </authorList>
    </citation>
    <scope>NUCLEOTIDE SEQUENCE</scope>
    <source>
        <strain evidence="1">NBRC 108556</strain>
    </source>
</reference>
<proteinExistence type="predicted"/>
<dbReference type="Proteomes" id="UP000636960">
    <property type="component" value="Unassembled WGS sequence"/>
</dbReference>
<dbReference type="EMBL" id="BOMV01000065">
    <property type="protein sequence ID" value="GIE98793.1"/>
    <property type="molecule type" value="Genomic_DNA"/>
</dbReference>
<dbReference type="InterPro" id="IPR013078">
    <property type="entry name" value="His_Pase_superF_clade-1"/>
</dbReference>
<dbReference type="InterPro" id="IPR029033">
    <property type="entry name" value="His_PPase_superfam"/>
</dbReference>
<evidence type="ECO:0000313" key="1">
    <source>
        <dbReference type="EMBL" id="GIE98793.1"/>
    </source>
</evidence>
<dbReference type="Gene3D" id="3.40.50.1240">
    <property type="entry name" value="Phosphoglycerate mutase-like"/>
    <property type="match status" value="1"/>
</dbReference>
<name>A0A919K574_9ACTN</name>
<dbReference type="SUPFAM" id="SSF53254">
    <property type="entry name" value="Phosphoglycerate mutase-like"/>
    <property type="match status" value="1"/>
</dbReference>
<gene>
    <name evidence="1" type="ORF">Ari01nite_62580</name>
</gene>
<evidence type="ECO:0000313" key="2">
    <source>
        <dbReference type="Proteomes" id="UP000636960"/>
    </source>
</evidence>
<sequence>MIGGPEGCRGLTDRGRAQAGAVGLSLAGRLGGTAAAVYSSVLPRAVETADAIGAALGTAPVQHCGLCTWHLPPHADGMRTAEFQDSHAAGGGGVFRPFEHGNETWAELVARTGSAITEIAQRHAGGTAVLVGHSETVESSFHVLGGQPLYRAFDLKVAPASVTEWSTDGDPSAWPPARWTLHCCGGAEGAG</sequence>
<dbReference type="AlphaFoldDB" id="A0A919K574"/>
<dbReference type="Pfam" id="PF00300">
    <property type="entry name" value="His_Phos_1"/>
    <property type="match status" value="1"/>
</dbReference>
<evidence type="ECO:0008006" key="3">
    <source>
        <dbReference type="Google" id="ProtNLM"/>
    </source>
</evidence>
<accession>A0A919K574</accession>